<proteinExistence type="predicted"/>
<dbReference type="EMBL" id="MF144115">
    <property type="protein sequence ID" value="ATY46485.1"/>
    <property type="molecule type" value="Genomic_DNA"/>
</dbReference>
<keyword evidence="2" id="KW-1185">Reference proteome</keyword>
<sequence length="101" mass="12104">MPKYVPPEVKEKVKERTIQLFKMGYSYREIHDIIKEEFGSGVSEAMLFLESLPEEVKLQHIDAYVERMYKAYLMLYGEKKAKEKAEKLRKSLLVRRENFKK</sequence>
<dbReference type="RefSeq" id="YP_009639273.1">
    <property type="nucleotide sequence ID" value="NC_042347.1"/>
</dbReference>
<dbReference type="KEGG" id="vg:40236062"/>
<name>A0A2H4RBM3_9VIRU</name>
<dbReference type="Proteomes" id="UP000242614">
    <property type="component" value="Segment"/>
</dbReference>
<accession>A0A2H4RBM3</accession>
<evidence type="ECO:0000313" key="2">
    <source>
        <dbReference type="Proteomes" id="UP000242614"/>
    </source>
</evidence>
<organism evidence="1">
    <name type="scientific">Sulfolobus ellipsoid virus 1</name>
    <dbReference type="NCBI Taxonomy" id="2056194"/>
    <lineage>
        <taxon>Viruses</taxon>
        <taxon>Viruses incertae sedis</taxon>
        <taxon>Ovaliviridae</taxon>
        <taxon>Alphaovalivirus</taxon>
        <taxon>Alphaovalivirus fumarolicaense</taxon>
    </lineage>
</organism>
<protein>
    <submittedName>
        <fullName evidence="1">Uncharacterized protein</fullName>
    </submittedName>
</protein>
<dbReference type="GeneID" id="40236062"/>
<evidence type="ECO:0000313" key="1">
    <source>
        <dbReference type="EMBL" id="ATY46485.1"/>
    </source>
</evidence>
<reference evidence="1" key="1">
    <citation type="journal article" date="2018" name="J. Virol.">
        <title>A novel Sulfolobus virus with an exceptional capsid architecture.</title>
        <authorList>
            <person name="Wang H."/>
            <person name="Guo Z."/>
            <person name="Feng H."/>
            <person name="Chen Y."/>
            <person name="Hernandez W."/>
            <person name="Dai X."/>
            <person name="Zhang Z."/>
            <person name="Zheng X."/>
            <person name="Lopez M.M."/>
            <person name="Fu Y."/>
            <person name="Zhang C."/>
            <person name="Zhu P."/>
            <person name="Huang L."/>
        </authorList>
    </citation>
    <scope>NUCLEOTIDE SEQUENCE [LARGE SCALE GENOMIC DNA]</scope>
    <source>
        <strain evidence="1">CR_L</strain>
    </source>
</reference>